<dbReference type="STRING" id="1619308.B5808_00910"/>
<dbReference type="Proteomes" id="UP000192775">
    <property type="component" value="Chromosome"/>
</dbReference>
<dbReference type="InterPro" id="IPR016024">
    <property type="entry name" value="ARM-type_fold"/>
</dbReference>
<gene>
    <name evidence="1" type="ORF">B5808_00910</name>
</gene>
<dbReference type="AlphaFoldDB" id="A0A1X9LFM9"/>
<dbReference type="SUPFAM" id="SSF48371">
    <property type="entry name" value="ARM repeat"/>
    <property type="match status" value="1"/>
</dbReference>
<reference evidence="1 2" key="1">
    <citation type="submission" date="2017-04" db="EMBL/GenBank/DDBJ databases">
        <authorList>
            <person name="Afonso C.L."/>
            <person name="Miller P.J."/>
            <person name="Scott M.A."/>
            <person name="Spackman E."/>
            <person name="Goraichik I."/>
            <person name="Dimitrov K.M."/>
            <person name="Suarez D.L."/>
            <person name="Swayne D.E."/>
        </authorList>
    </citation>
    <scope>NUCLEOTIDE SEQUENCE [LARGE SCALE GENOMIC DNA]</scope>
    <source>
        <strain evidence="2">XA(T)</strain>
    </source>
</reference>
<keyword evidence="2" id="KW-1185">Reference proteome</keyword>
<name>A0A1X9LFM9_9MICO</name>
<dbReference type="RefSeq" id="WP_085017765.1">
    <property type="nucleotide sequence ID" value="NZ_BMHD01000001.1"/>
</dbReference>
<evidence type="ECO:0000313" key="1">
    <source>
        <dbReference type="EMBL" id="ARJ03953.1"/>
    </source>
</evidence>
<proteinExistence type="predicted"/>
<evidence type="ECO:0000313" key="2">
    <source>
        <dbReference type="Proteomes" id="UP000192775"/>
    </source>
</evidence>
<dbReference type="EMBL" id="CP020715">
    <property type="protein sequence ID" value="ARJ03953.1"/>
    <property type="molecule type" value="Genomic_DNA"/>
</dbReference>
<dbReference type="Gene3D" id="1.25.40.290">
    <property type="entry name" value="ARM repeat domains"/>
    <property type="match status" value="1"/>
</dbReference>
<protein>
    <submittedName>
        <fullName evidence="1">Uncharacterized protein</fullName>
    </submittedName>
</protein>
<organism evidence="1 2">
    <name type="scientific">Cnuibacter physcomitrellae</name>
    <dbReference type="NCBI Taxonomy" id="1619308"/>
    <lineage>
        <taxon>Bacteria</taxon>
        <taxon>Bacillati</taxon>
        <taxon>Actinomycetota</taxon>
        <taxon>Actinomycetes</taxon>
        <taxon>Micrococcales</taxon>
        <taxon>Microbacteriaceae</taxon>
        <taxon>Cnuibacter</taxon>
    </lineage>
</organism>
<sequence length="376" mass="41439">MGAMDELIGPEVVDRLRSAVRSVEPALELSELSDVRASLEGRRLRDRVDLVRDAMLADLPGGFPAARQVVEGVLSVPDFEGWMIWPVTEVVAARALEDGSTAAFDGGLDVLALLTTRLSSEFAIRDMLLARPERALGIIRGWTGHENEHVRRLASEGTRAFLPWAKRVPWLVAHPDATQGILDALHRDPAVYVRRSVANHLNDLSRIDPALVTTTARGWAADPSADTPWVIRHGLRTLIKKADPDALALVGFSGDRLRVDRPQVQETFVRLHEDALTFTARVTNDDDEDATVAIDYSIGFQRFNGTVSPKTFKLASRRLRPGESVTVSKTHSFRRITTRTYYPGPHVVTVQANGVRSEAAHFTVIDPSAVDPSAER</sequence>
<accession>A0A1X9LFM9</accession>
<dbReference type="KEGG" id="cphy:B5808_00910"/>